<dbReference type="STRING" id="10195.A0A3M7QBJ0"/>
<name>A0A3M7QBJ0_BRAPC</name>
<dbReference type="InterPro" id="IPR001254">
    <property type="entry name" value="Trypsin_dom"/>
</dbReference>
<dbReference type="AlphaFoldDB" id="A0A3M7QBJ0"/>
<feature type="signal peptide" evidence="2">
    <location>
        <begin position="1"/>
        <end position="17"/>
    </location>
</feature>
<sequence length="287" mass="32095">MLFNLLIVVIGINLSVYNEMIHSCGVPAIRPSIKIKHLNRIISGVSANANSWPWVVSIRFDNGTHKNHICGGSLIRAQYVLTAANCVYNKQAKHLSAVVGSHRLDEMLTPENNIGVKRVASHSKFSIRGVGDNIAILKLDKALNLSEKISTICLPPNTNEAFAFNKNAVIAGWGSTTGWSNYESVSPDLHQIQLRVMNGEPKCKIYEHFTYCAQDESENKSNICYGDAGSPMMMARRNRWFLYGIASFVTVTTDRFTCVNAEPSYFSIVPRYLRWIYSTLNAFKRKG</sequence>
<dbReference type="Proteomes" id="UP000276133">
    <property type="component" value="Unassembled WGS sequence"/>
</dbReference>
<keyword evidence="2" id="KW-0732">Signal</keyword>
<feature type="chain" id="PRO_5017944738" evidence="2">
    <location>
        <begin position="18"/>
        <end position="287"/>
    </location>
</feature>
<protein>
    <submittedName>
        <fullName evidence="4">Chymotrypsinogen 2-like</fullName>
    </submittedName>
</protein>
<proteinExistence type="predicted"/>
<dbReference type="PROSITE" id="PS50240">
    <property type="entry name" value="TRYPSIN_DOM"/>
    <property type="match status" value="1"/>
</dbReference>
<dbReference type="FunFam" id="2.40.10.10:FF:000068">
    <property type="entry name" value="transmembrane protease serine 2"/>
    <property type="match status" value="1"/>
</dbReference>
<dbReference type="Pfam" id="PF00089">
    <property type="entry name" value="Trypsin"/>
    <property type="match status" value="1"/>
</dbReference>
<evidence type="ECO:0000256" key="2">
    <source>
        <dbReference type="SAM" id="SignalP"/>
    </source>
</evidence>
<feature type="domain" description="Peptidase S1" evidence="3">
    <location>
        <begin position="41"/>
        <end position="281"/>
    </location>
</feature>
<dbReference type="EMBL" id="REGN01006777">
    <property type="protein sequence ID" value="RNA08328.1"/>
    <property type="molecule type" value="Genomic_DNA"/>
</dbReference>
<keyword evidence="5" id="KW-1185">Reference proteome</keyword>
<dbReference type="SMART" id="SM00020">
    <property type="entry name" value="Tryp_SPc"/>
    <property type="match status" value="1"/>
</dbReference>
<dbReference type="InterPro" id="IPR001314">
    <property type="entry name" value="Peptidase_S1A"/>
</dbReference>
<reference evidence="4 5" key="1">
    <citation type="journal article" date="2018" name="Sci. Rep.">
        <title>Genomic signatures of local adaptation to the degree of environmental predictability in rotifers.</title>
        <authorList>
            <person name="Franch-Gras L."/>
            <person name="Hahn C."/>
            <person name="Garcia-Roger E.M."/>
            <person name="Carmona M.J."/>
            <person name="Serra M."/>
            <person name="Gomez A."/>
        </authorList>
    </citation>
    <scope>NUCLEOTIDE SEQUENCE [LARGE SCALE GENOMIC DNA]</scope>
    <source>
        <strain evidence="4">HYR1</strain>
    </source>
</reference>
<dbReference type="InterPro" id="IPR043504">
    <property type="entry name" value="Peptidase_S1_PA_chymotrypsin"/>
</dbReference>
<keyword evidence="1" id="KW-1015">Disulfide bond</keyword>
<evidence type="ECO:0000313" key="4">
    <source>
        <dbReference type="EMBL" id="RNA08328.1"/>
    </source>
</evidence>
<dbReference type="SUPFAM" id="SSF50494">
    <property type="entry name" value="Trypsin-like serine proteases"/>
    <property type="match status" value="1"/>
</dbReference>
<dbReference type="CDD" id="cd00190">
    <property type="entry name" value="Tryp_SPc"/>
    <property type="match status" value="1"/>
</dbReference>
<gene>
    <name evidence="4" type="ORF">BpHYR1_003131</name>
</gene>
<evidence type="ECO:0000256" key="1">
    <source>
        <dbReference type="ARBA" id="ARBA00023157"/>
    </source>
</evidence>
<dbReference type="GO" id="GO:0004252">
    <property type="term" value="F:serine-type endopeptidase activity"/>
    <property type="evidence" value="ECO:0007669"/>
    <property type="project" value="InterPro"/>
</dbReference>
<evidence type="ECO:0000259" key="3">
    <source>
        <dbReference type="PROSITE" id="PS50240"/>
    </source>
</evidence>
<comment type="caution">
    <text evidence="4">The sequence shown here is derived from an EMBL/GenBank/DDBJ whole genome shotgun (WGS) entry which is preliminary data.</text>
</comment>
<evidence type="ECO:0000313" key="5">
    <source>
        <dbReference type="Proteomes" id="UP000276133"/>
    </source>
</evidence>
<dbReference type="GO" id="GO:0006508">
    <property type="term" value="P:proteolysis"/>
    <property type="evidence" value="ECO:0007669"/>
    <property type="project" value="InterPro"/>
</dbReference>
<organism evidence="4 5">
    <name type="scientific">Brachionus plicatilis</name>
    <name type="common">Marine rotifer</name>
    <name type="synonym">Brachionus muelleri</name>
    <dbReference type="NCBI Taxonomy" id="10195"/>
    <lineage>
        <taxon>Eukaryota</taxon>
        <taxon>Metazoa</taxon>
        <taxon>Spiralia</taxon>
        <taxon>Gnathifera</taxon>
        <taxon>Rotifera</taxon>
        <taxon>Eurotatoria</taxon>
        <taxon>Monogononta</taxon>
        <taxon>Pseudotrocha</taxon>
        <taxon>Ploima</taxon>
        <taxon>Brachionidae</taxon>
        <taxon>Brachionus</taxon>
    </lineage>
</organism>
<dbReference type="InterPro" id="IPR009003">
    <property type="entry name" value="Peptidase_S1_PA"/>
</dbReference>
<dbReference type="PRINTS" id="PR00722">
    <property type="entry name" value="CHYMOTRYPSIN"/>
</dbReference>
<dbReference type="PANTHER" id="PTHR24250">
    <property type="entry name" value="CHYMOTRYPSIN-RELATED"/>
    <property type="match status" value="1"/>
</dbReference>
<accession>A0A3M7QBJ0</accession>
<dbReference type="PANTHER" id="PTHR24250:SF27">
    <property type="entry name" value="ELASTASE 2 LIKE"/>
    <property type="match status" value="1"/>
</dbReference>
<dbReference type="Gene3D" id="2.40.10.10">
    <property type="entry name" value="Trypsin-like serine proteases"/>
    <property type="match status" value="1"/>
</dbReference>
<dbReference type="OrthoDB" id="5918597at2759"/>